<dbReference type="InterPro" id="IPR000795">
    <property type="entry name" value="T_Tr_GTP-bd_dom"/>
</dbReference>
<evidence type="ECO:0000256" key="4">
    <source>
        <dbReference type="ARBA" id="ARBA00022741"/>
    </source>
</evidence>
<dbReference type="NCBIfam" id="NF003078">
    <property type="entry name" value="PRK04004.1"/>
    <property type="match status" value="1"/>
</dbReference>
<dbReference type="PANTHER" id="PTHR43381">
    <property type="entry name" value="TRANSLATION INITIATION FACTOR IF-2-RELATED"/>
    <property type="match status" value="1"/>
</dbReference>
<evidence type="ECO:0000256" key="2">
    <source>
        <dbReference type="ARBA" id="ARBA00020166"/>
    </source>
</evidence>
<dbReference type="GO" id="GO:0003743">
    <property type="term" value="F:translation initiation factor activity"/>
    <property type="evidence" value="ECO:0007669"/>
    <property type="project" value="UniProtKB-UniRule"/>
</dbReference>
<dbReference type="FunFam" id="3.40.50.300:FF:000112">
    <property type="entry name" value="Eukaryotic translation initiation factor 5B"/>
    <property type="match status" value="1"/>
</dbReference>
<dbReference type="GO" id="GO:0005737">
    <property type="term" value="C:cytoplasm"/>
    <property type="evidence" value="ECO:0007669"/>
    <property type="project" value="TreeGrafter"/>
</dbReference>
<dbReference type="FunFam" id="3.40.50.10050:FF:000001">
    <property type="entry name" value="Translation initiation factor IF-2"/>
    <property type="match status" value="1"/>
</dbReference>
<dbReference type="InterPro" id="IPR005225">
    <property type="entry name" value="Small_GTP-bd"/>
</dbReference>
<evidence type="ECO:0000256" key="5">
    <source>
        <dbReference type="ARBA" id="ARBA00022917"/>
    </source>
</evidence>
<evidence type="ECO:0000256" key="7">
    <source>
        <dbReference type="ARBA" id="ARBA00024852"/>
    </source>
</evidence>
<dbReference type="EMBL" id="CP019964">
    <property type="protein sequence ID" value="ASI13556.1"/>
    <property type="molecule type" value="Genomic_DNA"/>
</dbReference>
<keyword evidence="4 8" id="KW-0547">Nucleotide-binding</keyword>
<dbReference type="NCBIfam" id="TIGR00491">
    <property type="entry name" value="aIF-2"/>
    <property type="match status" value="1"/>
</dbReference>
<gene>
    <name evidence="8" type="primary">infB</name>
    <name evidence="11" type="ORF">Mia14_0222</name>
</gene>
<dbReference type="Pfam" id="PF11987">
    <property type="entry name" value="IF-2"/>
    <property type="match status" value="1"/>
</dbReference>
<dbReference type="KEGG" id="marh:Mia14_0222"/>
<dbReference type="HAMAP" id="MF_00100_A">
    <property type="entry name" value="IF_2_A"/>
    <property type="match status" value="1"/>
</dbReference>
<organism evidence="11 12">
    <name type="scientific">Candidatus Mancarchaeum acidiphilum</name>
    <dbReference type="NCBI Taxonomy" id="1920749"/>
    <lineage>
        <taxon>Archaea</taxon>
        <taxon>Candidatus Micrarchaeota</taxon>
        <taxon>Candidatus Mancarchaeum</taxon>
    </lineage>
</organism>
<evidence type="ECO:0000256" key="9">
    <source>
        <dbReference type="RuleBase" id="RU000644"/>
    </source>
</evidence>
<dbReference type="PRINTS" id="PR00315">
    <property type="entry name" value="ELONGATNFCT"/>
</dbReference>
<evidence type="ECO:0000256" key="1">
    <source>
        <dbReference type="ARBA" id="ARBA00007733"/>
    </source>
</evidence>
<comment type="function">
    <text evidence="7 8 9">Function in general translation initiation by promoting the binding of the formylmethionine-tRNA to ribosomes. Seems to function along with eIF-2.</text>
</comment>
<dbReference type="RefSeq" id="WP_088819721.1">
    <property type="nucleotide sequence ID" value="NZ_CP019964.1"/>
</dbReference>
<dbReference type="SUPFAM" id="SSF52540">
    <property type="entry name" value="P-loop containing nucleoside triphosphate hydrolases"/>
    <property type="match status" value="1"/>
</dbReference>
<dbReference type="GeneID" id="33313780"/>
<protein>
    <recommendedName>
        <fullName evidence="2 8">Probable translation initiation factor IF-2</fullName>
    </recommendedName>
</protein>
<dbReference type="AlphaFoldDB" id="A0A218NM67"/>
<dbReference type="Gene3D" id="2.40.30.10">
    <property type="entry name" value="Translation factors"/>
    <property type="match status" value="2"/>
</dbReference>
<evidence type="ECO:0000256" key="3">
    <source>
        <dbReference type="ARBA" id="ARBA00022540"/>
    </source>
</evidence>
<reference evidence="11 12" key="1">
    <citation type="journal article" date="2017" name="Nat. Commun.">
        <title>'ARMAN' archaea depend on association with euryarchaeal host in culture and in situ.</title>
        <authorList>
            <person name="Golyshina O."/>
            <person name="Toshchakov S."/>
            <person name="Makarova K."/>
            <person name="Gavrilov S."/>
            <person name="Korzhenkov A."/>
            <person name="La Cono V."/>
            <person name="Arcadi E."/>
            <person name="Nechitaylo T."/>
            <person name="Ferrer M."/>
            <person name="Kublanov I."/>
            <person name="Wolf Y."/>
            <person name="Yakimov M."/>
            <person name="Golyshin P."/>
            <person name="Slesarev A."/>
            <person name="Kozyavkin S."/>
        </authorList>
    </citation>
    <scope>NUCLEOTIDE SEQUENCE [LARGE SCALE GENOMIC DNA]</scope>
    <source>
        <strain evidence="11 12">Mia14</strain>
    </source>
</reference>
<evidence type="ECO:0000313" key="12">
    <source>
        <dbReference type="Proteomes" id="UP000197679"/>
    </source>
</evidence>
<dbReference type="InterPro" id="IPR009000">
    <property type="entry name" value="Transl_B-barrel_sf"/>
</dbReference>
<dbReference type="NCBIfam" id="TIGR00231">
    <property type="entry name" value="small_GTP"/>
    <property type="match status" value="1"/>
</dbReference>
<accession>A0A218NM67</accession>
<feature type="domain" description="Tr-type G" evidence="10">
    <location>
        <begin position="2"/>
        <end position="222"/>
    </location>
</feature>
<dbReference type="InterPro" id="IPR004544">
    <property type="entry name" value="TF_aIF-2_arc"/>
</dbReference>
<dbReference type="CDD" id="cd03703">
    <property type="entry name" value="aeIF5B_II"/>
    <property type="match status" value="1"/>
</dbReference>
<keyword evidence="12" id="KW-1185">Reference proteome</keyword>
<dbReference type="CDD" id="cd01887">
    <property type="entry name" value="IF2_eIF5B"/>
    <property type="match status" value="1"/>
</dbReference>
<dbReference type="InterPro" id="IPR015760">
    <property type="entry name" value="TIF_IF2"/>
</dbReference>
<dbReference type="SUPFAM" id="SSF52156">
    <property type="entry name" value="Initiation factor IF2/eIF5b, domain 3"/>
    <property type="match status" value="1"/>
</dbReference>
<dbReference type="SUPFAM" id="SSF50447">
    <property type="entry name" value="Translation proteins"/>
    <property type="match status" value="1"/>
</dbReference>
<dbReference type="InterPro" id="IPR023115">
    <property type="entry name" value="TIF_IF2_dom3"/>
</dbReference>
<evidence type="ECO:0000313" key="11">
    <source>
        <dbReference type="EMBL" id="ASI13556.1"/>
    </source>
</evidence>
<dbReference type="Pfam" id="PF00009">
    <property type="entry name" value="GTP_EFTU"/>
    <property type="match status" value="1"/>
</dbReference>
<dbReference type="PANTHER" id="PTHR43381:SF4">
    <property type="entry name" value="EUKARYOTIC TRANSLATION INITIATION FACTOR 5B"/>
    <property type="match status" value="1"/>
</dbReference>
<evidence type="ECO:0000256" key="8">
    <source>
        <dbReference type="HAMAP-Rule" id="MF_00100"/>
    </source>
</evidence>
<keyword evidence="6 8" id="KW-0342">GTP-binding</keyword>
<keyword evidence="5 8" id="KW-0648">Protein biosynthesis</keyword>
<name>A0A218NM67_9ARCH</name>
<comment type="similarity">
    <text evidence="1 8 9">Belongs to the TRAFAC class translation factor GTPase superfamily. Classic translation factor GTPase family. IF-2 subfamily.</text>
</comment>
<evidence type="ECO:0000256" key="6">
    <source>
        <dbReference type="ARBA" id="ARBA00023134"/>
    </source>
</evidence>
<dbReference type="InterPro" id="IPR029459">
    <property type="entry name" value="EFTU-type"/>
</dbReference>
<dbReference type="GO" id="GO:0003924">
    <property type="term" value="F:GTPase activity"/>
    <property type="evidence" value="ECO:0007669"/>
    <property type="project" value="UniProtKB-UniRule"/>
</dbReference>
<dbReference type="OrthoDB" id="30957at2157"/>
<dbReference type="Proteomes" id="UP000197679">
    <property type="component" value="Chromosome"/>
</dbReference>
<dbReference type="InterPro" id="IPR027417">
    <property type="entry name" value="P-loop_NTPase"/>
</dbReference>
<dbReference type="InterPro" id="IPR036925">
    <property type="entry name" value="TIF_IF2_dom3_sf"/>
</dbReference>
<evidence type="ECO:0000259" key="10">
    <source>
        <dbReference type="PROSITE" id="PS51722"/>
    </source>
</evidence>
<dbReference type="GO" id="GO:0005525">
    <property type="term" value="F:GTP binding"/>
    <property type="evidence" value="ECO:0007669"/>
    <property type="project" value="UniProtKB-KW"/>
</dbReference>
<dbReference type="PROSITE" id="PS51722">
    <property type="entry name" value="G_TR_2"/>
    <property type="match status" value="1"/>
</dbReference>
<feature type="binding site" evidence="8">
    <location>
        <begin position="11"/>
        <end position="18"/>
    </location>
    <ligand>
        <name>GTP</name>
        <dbReference type="ChEBI" id="CHEBI:37565"/>
    </ligand>
</feature>
<sequence>MIRQPIITVMGHVDHGKTTLLDKIRSSAIASKEAGRITQHIGASEVPLSVINEICKDIPNFSSSNMKIPGLLFIDTPGHEAFTNLRRRGGSIADMAIVVVDITQGFQPQTIEAINILKEYKTPFVVAANKIDLLTGWMSNKTRSFQVSYGKQSKTVQDLLDNKLYELVGRFGELGFNSELYSRVSNFQNELAIVPVSAKTGEGIAELLMVVSGLSQRFLELKLNIEVNGPAKGSILEKKEIKGLGTTLDVIIYDGTLHINDQIAFADSNNEVNTTKVKALLKPKPMHEIGASASKFYYVDSVSAASGIKISAVGIEDAMPGSPIIAVTGNDDYKNIIKSEMADIFKTDNAGIILKADSIGSLEAISKLMSSENFRISKKGIGNVNKRDIMDAFSMYGTDPLYAVIIAFNVSIDNDAEEEAKTSGVKIISENVIYKLIDSYKEFVNLRTTAKKKEAEDRITFPSKIEVIAGDCFRVSHPAIFGIKVETGRIKPGFIMINDSGIVVGKIKGIQNEKQPLQEAKRGDEIAMSMDEPTYGRQIQDNQILYTRVTKEMQFLLQNEFSYLLNDDDKKTLEEIIRIMNKNSTNR</sequence>
<feature type="binding site" evidence="8">
    <location>
        <begin position="75"/>
        <end position="79"/>
    </location>
    <ligand>
        <name>GTP</name>
        <dbReference type="ChEBI" id="CHEBI:37565"/>
    </ligand>
</feature>
<feature type="binding site" evidence="8">
    <location>
        <begin position="129"/>
        <end position="132"/>
    </location>
    <ligand>
        <name>GTP</name>
        <dbReference type="ChEBI" id="CHEBI:37565"/>
    </ligand>
</feature>
<dbReference type="Pfam" id="PF14578">
    <property type="entry name" value="GTP_EFTU_D4"/>
    <property type="match status" value="1"/>
</dbReference>
<dbReference type="Gene3D" id="3.40.50.300">
    <property type="entry name" value="P-loop containing nucleotide triphosphate hydrolases"/>
    <property type="match status" value="1"/>
</dbReference>
<dbReference type="Gene3D" id="3.40.50.10050">
    <property type="entry name" value="Translation initiation factor IF- 2, domain 3"/>
    <property type="match status" value="1"/>
</dbReference>
<proteinExistence type="inferred from homology"/>
<keyword evidence="3 8" id="KW-0396">Initiation factor</keyword>